<name>A0A4Y2AV13_ARAVE</name>
<dbReference type="Proteomes" id="UP000499080">
    <property type="component" value="Unassembled WGS sequence"/>
</dbReference>
<dbReference type="AlphaFoldDB" id="A0A4Y2AV13"/>
<evidence type="ECO:0000313" key="2">
    <source>
        <dbReference type="Proteomes" id="UP000499080"/>
    </source>
</evidence>
<proteinExistence type="predicted"/>
<reference evidence="1 2" key="1">
    <citation type="journal article" date="2019" name="Sci. Rep.">
        <title>Orb-weaving spider Araneus ventricosus genome elucidates the spidroin gene catalogue.</title>
        <authorList>
            <person name="Kono N."/>
            <person name="Nakamura H."/>
            <person name="Ohtoshi R."/>
            <person name="Moran D.A.P."/>
            <person name="Shinohara A."/>
            <person name="Yoshida Y."/>
            <person name="Fujiwara M."/>
            <person name="Mori M."/>
            <person name="Tomita M."/>
            <person name="Arakawa K."/>
        </authorList>
    </citation>
    <scope>NUCLEOTIDE SEQUENCE [LARGE SCALE GENOMIC DNA]</scope>
</reference>
<dbReference type="EMBL" id="BGPR01000033">
    <property type="protein sequence ID" value="GBL83543.1"/>
    <property type="molecule type" value="Genomic_DNA"/>
</dbReference>
<sequence length="138" mass="15315">MIAVRFVRELKTFIIVPRSQWYWLISCLSSIRVGFVNIQPGPTTIPQQKLLTPAEGQRAGPSLLSFRSLKPLRLRQTTTKIPVTDPKRVIPTSKGQLEGGRRNGILQCPNTGIPGDNRGSGSLKFFSLGLINFRSVDL</sequence>
<accession>A0A4Y2AV13</accession>
<organism evidence="1 2">
    <name type="scientific">Araneus ventricosus</name>
    <name type="common">Orbweaver spider</name>
    <name type="synonym">Epeira ventricosa</name>
    <dbReference type="NCBI Taxonomy" id="182803"/>
    <lineage>
        <taxon>Eukaryota</taxon>
        <taxon>Metazoa</taxon>
        <taxon>Ecdysozoa</taxon>
        <taxon>Arthropoda</taxon>
        <taxon>Chelicerata</taxon>
        <taxon>Arachnida</taxon>
        <taxon>Araneae</taxon>
        <taxon>Araneomorphae</taxon>
        <taxon>Entelegynae</taxon>
        <taxon>Araneoidea</taxon>
        <taxon>Araneidae</taxon>
        <taxon>Araneus</taxon>
    </lineage>
</organism>
<gene>
    <name evidence="1" type="ORF">AVEN_196383_1</name>
</gene>
<protein>
    <submittedName>
        <fullName evidence="1">Uncharacterized protein</fullName>
    </submittedName>
</protein>
<evidence type="ECO:0000313" key="1">
    <source>
        <dbReference type="EMBL" id="GBL83543.1"/>
    </source>
</evidence>
<comment type="caution">
    <text evidence="1">The sequence shown here is derived from an EMBL/GenBank/DDBJ whole genome shotgun (WGS) entry which is preliminary data.</text>
</comment>
<keyword evidence="2" id="KW-1185">Reference proteome</keyword>